<dbReference type="HOGENOM" id="CLU_189892_2_0_3"/>
<dbReference type="AlphaFoldDB" id="B1WP25"/>
<reference evidence="1 2" key="1">
    <citation type="journal article" date="2008" name="Proc. Natl. Acad. Sci. U.S.A.">
        <title>The genome of Cyanothece 51142, a unicellular diazotrophic cyanobacterium important in the marine nitrogen cycle.</title>
        <authorList>
            <person name="Welsh E.A."/>
            <person name="Liberton M."/>
            <person name="Stoeckel J."/>
            <person name="Loh T."/>
            <person name="Elvitigala T."/>
            <person name="Wang C."/>
            <person name="Wollam A."/>
            <person name="Fulton R.S."/>
            <person name="Clifton S.W."/>
            <person name="Jacobs J.M."/>
            <person name="Aurora R."/>
            <person name="Ghosh B.K."/>
            <person name="Sherman L.A."/>
            <person name="Smith R.D."/>
            <person name="Wilson R.K."/>
            <person name="Pakrasi H.B."/>
        </authorList>
    </citation>
    <scope>NUCLEOTIDE SEQUENCE [LARGE SCALE GENOMIC DNA]</scope>
    <source>
        <strain evidence="2">ATCC 51142 / BH68</strain>
    </source>
</reference>
<proteinExistence type="predicted"/>
<dbReference type="eggNOG" id="ENOG5032Z92">
    <property type="taxonomic scope" value="Bacteria"/>
</dbReference>
<gene>
    <name evidence="1" type="ordered locus">cce_3856</name>
</gene>
<dbReference type="Proteomes" id="UP000001203">
    <property type="component" value="Chromosome circular"/>
</dbReference>
<evidence type="ECO:0000313" key="1">
    <source>
        <dbReference type="EMBL" id="ACB53204.1"/>
    </source>
</evidence>
<sequence>MILEEIEEERRWDNSFANSSDVLAKLANEAMAEYKTGKTEVLDPETL</sequence>
<dbReference type="EMBL" id="CP000806">
    <property type="protein sequence ID" value="ACB53204.1"/>
    <property type="molecule type" value="Genomic_DNA"/>
</dbReference>
<evidence type="ECO:0000313" key="2">
    <source>
        <dbReference type="Proteomes" id="UP000001203"/>
    </source>
</evidence>
<organism evidence="1 2">
    <name type="scientific">Crocosphaera subtropica (strain ATCC 51142 / BH68)</name>
    <name type="common">Cyanothece sp. (strain ATCC 51142)</name>
    <dbReference type="NCBI Taxonomy" id="43989"/>
    <lineage>
        <taxon>Bacteria</taxon>
        <taxon>Bacillati</taxon>
        <taxon>Cyanobacteriota</taxon>
        <taxon>Cyanophyceae</taxon>
        <taxon>Oscillatoriophycideae</taxon>
        <taxon>Chroococcales</taxon>
        <taxon>Aphanothecaceae</taxon>
        <taxon>Crocosphaera</taxon>
        <taxon>Crocosphaera subtropica</taxon>
    </lineage>
</organism>
<protein>
    <submittedName>
        <fullName evidence="1">Uncharacterized protein</fullName>
    </submittedName>
</protein>
<keyword evidence="2" id="KW-1185">Reference proteome</keyword>
<dbReference type="KEGG" id="cyt:cce_3856"/>
<accession>B1WP25</accession>
<dbReference type="RefSeq" id="WP_009548009.1">
    <property type="nucleotide sequence ID" value="NC_010546.1"/>
</dbReference>
<name>B1WP25_CROS5</name>
<dbReference type="STRING" id="43989.cce_3856"/>